<gene>
    <name evidence="1" type="ORF">V6N12_022547</name>
</gene>
<evidence type="ECO:0000313" key="2">
    <source>
        <dbReference type="Proteomes" id="UP001472677"/>
    </source>
</evidence>
<protein>
    <submittedName>
        <fullName evidence="1">Uncharacterized protein</fullName>
    </submittedName>
</protein>
<organism evidence="1 2">
    <name type="scientific">Hibiscus sabdariffa</name>
    <name type="common">roselle</name>
    <dbReference type="NCBI Taxonomy" id="183260"/>
    <lineage>
        <taxon>Eukaryota</taxon>
        <taxon>Viridiplantae</taxon>
        <taxon>Streptophyta</taxon>
        <taxon>Embryophyta</taxon>
        <taxon>Tracheophyta</taxon>
        <taxon>Spermatophyta</taxon>
        <taxon>Magnoliopsida</taxon>
        <taxon>eudicotyledons</taxon>
        <taxon>Gunneridae</taxon>
        <taxon>Pentapetalae</taxon>
        <taxon>rosids</taxon>
        <taxon>malvids</taxon>
        <taxon>Malvales</taxon>
        <taxon>Malvaceae</taxon>
        <taxon>Malvoideae</taxon>
        <taxon>Hibiscus</taxon>
    </lineage>
</organism>
<dbReference type="Proteomes" id="UP001472677">
    <property type="component" value="Unassembled WGS sequence"/>
</dbReference>
<proteinExistence type="predicted"/>
<accession>A0ABR2FV14</accession>
<dbReference type="EMBL" id="JBBPBM010000004">
    <property type="protein sequence ID" value="KAK8588090.1"/>
    <property type="molecule type" value="Genomic_DNA"/>
</dbReference>
<name>A0ABR2FV14_9ROSI</name>
<reference evidence="1 2" key="1">
    <citation type="journal article" date="2024" name="G3 (Bethesda)">
        <title>Genome assembly of Hibiscus sabdariffa L. provides insights into metabolisms of medicinal natural products.</title>
        <authorList>
            <person name="Kim T."/>
        </authorList>
    </citation>
    <scope>NUCLEOTIDE SEQUENCE [LARGE SCALE GENOMIC DNA]</scope>
    <source>
        <strain evidence="1">TK-2024</strain>
        <tissue evidence="1">Old leaves</tissue>
    </source>
</reference>
<keyword evidence="2" id="KW-1185">Reference proteome</keyword>
<comment type="caution">
    <text evidence="1">The sequence shown here is derived from an EMBL/GenBank/DDBJ whole genome shotgun (WGS) entry which is preliminary data.</text>
</comment>
<sequence length="143" mass="15987">MYEILFFNFTSSGKMKLSRTCRLFANKASIAMVKRGSCLPVATHRQLFTLPTVLRTVTTVYSGTLNSVVSCRVMSLIEGYHSENDGESCKVLSHGFPKYLFVAICLALYFLLKINKLAAAARHDRIQYFLSVSETILNKSGAF</sequence>
<evidence type="ECO:0000313" key="1">
    <source>
        <dbReference type="EMBL" id="KAK8588090.1"/>
    </source>
</evidence>